<dbReference type="EMBL" id="BAAASE010000003">
    <property type="protein sequence ID" value="GAA2393433.1"/>
    <property type="molecule type" value="Genomic_DNA"/>
</dbReference>
<dbReference type="PRINTS" id="PR00092">
    <property type="entry name" value="TYROSINASE"/>
</dbReference>
<evidence type="ECO:0000256" key="1">
    <source>
        <dbReference type="ARBA" id="ARBA00022723"/>
    </source>
</evidence>
<evidence type="ECO:0000313" key="4">
    <source>
        <dbReference type="EMBL" id="GAA2393433.1"/>
    </source>
</evidence>
<dbReference type="PROSITE" id="PS00497">
    <property type="entry name" value="TYROSINASE_1"/>
    <property type="match status" value="1"/>
</dbReference>
<dbReference type="InterPro" id="IPR008922">
    <property type="entry name" value="Di-copper_centre_dom_sf"/>
</dbReference>
<comment type="caution">
    <text evidence="4">The sequence shown here is derived from an EMBL/GenBank/DDBJ whole genome shotgun (WGS) entry which is preliminary data.</text>
</comment>
<dbReference type="InterPro" id="IPR002227">
    <property type="entry name" value="Tyrosinase_Cu-bd"/>
</dbReference>
<accession>A0ABN3I3E9</accession>
<keyword evidence="2" id="KW-0186">Copper</keyword>
<dbReference type="Pfam" id="PF00264">
    <property type="entry name" value="Tyrosinase"/>
    <property type="match status" value="2"/>
</dbReference>
<evidence type="ECO:0000313" key="5">
    <source>
        <dbReference type="Proteomes" id="UP001499986"/>
    </source>
</evidence>
<dbReference type="PANTHER" id="PTHR11474">
    <property type="entry name" value="TYROSINASE FAMILY MEMBER"/>
    <property type="match status" value="1"/>
</dbReference>
<dbReference type="RefSeq" id="WP_346138051.1">
    <property type="nucleotide sequence ID" value="NZ_BAAASE010000003.1"/>
</dbReference>
<organism evidence="4 5">
    <name type="scientific">Streptomyces coeruleofuscus</name>
    <dbReference type="NCBI Taxonomy" id="66879"/>
    <lineage>
        <taxon>Bacteria</taxon>
        <taxon>Bacillati</taxon>
        <taxon>Actinomycetota</taxon>
        <taxon>Actinomycetes</taxon>
        <taxon>Kitasatosporales</taxon>
        <taxon>Streptomycetaceae</taxon>
        <taxon>Streptomyces</taxon>
    </lineage>
</organism>
<dbReference type="PANTHER" id="PTHR11474:SF76">
    <property type="entry name" value="SHKT DOMAIN-CONTAINING PROTEIN"/>
    <property type="match status" value="1"/>
</dbReference>
<name>A0ABN3I3E9_9ACTN</name>
<feature type="domain" description="Tyrosinase copper-binding" evidence="3">
    <location>
        <begin position="56"/>
        <end position="73"/>
    </location>
</feature>
<dbReference type="Gene3D" id="1.10.1280.10">
    <property type="entry name" value="Di-copper center containing domain from catechol oxidase"/>
    <property type="match status" value="2"/>
</dbReference>
<keyword evidence="5" id="KW-1185">Reference proteome</keyword>
<evidence type="ECO:0000259" key="3">
    <source>
        <dbReference type="PROSITE" id="PS00497"/>
    </source>
</evidence>
<keyword evidence="1" id="KW-0479">Metal-binding</keyword>
<gene>
    <name evidence="4" type="ORF">GCM10010255_24550</name>
</gene>
<protein>
    <recommendedName>
        <fullName evidence="3">Tyrosinase copper-binding domain-containing protein</fullName>
    </recommendedName>
</protein>
<dbReference type="SUPFAM" id="SSF48056">
    <property type="entry name" value="Di-copper centre-containing domain"/>
    <property type="match status" value="1"/>
</dbReference>
<sequence length="426" mass="47700">MPKARKDINALTDAELDDYIHALDILRQRSELNEEDPTGYAFQASLHNGSAGPCEHGSDLFLPWHRAHLHYFEKLLQEADPPRTQNVTVPYWDWISEQTPEKFPLAFKKPGLKSPRSSAAAELPPDTLEIVTKTTNQKEFAGYPDGDPFGDAGRLESGPHDTMHGYYIGGAMANPSRAAEDAIYFSFHSFIDLMWAEWQHRNGTPPLTSPDHVLRGFTSQPKNKVSDFTSTADLDYEYEYTDRLKAAFAVPVPPPLPLPLSLLATEPLTPLDEGADLVTELRDKEVVQLRFAVPETQGKRLVVRLDELKVPNTGTYMLRGFLHPSEVPFHPDGEFTRRFAVGYVTLWRAHPHMHHDHDGPPVAHHPASRTARFDVTSTLNSLETNGADLAFTLQFIPAPSPTGLPPHPVPPLDEVELEDVRMEVYS</sequence>
<dbReference type="InterPro" id="IPR050316">
    <property type="entry name" value="Tyrosinase/Hemocyanin"/>
</dbReference>
<proteinExistence type="predicted"/>
<dbReference type="Proteomes" id="UP001499986">
    <property type="component" value="Unassembled WGS sequence"/>
</dbReference>
<reference evidence="4 5" key="1">
    <citation type="journal article" date="2019" name="Int. J. Syst. Evol. Microbiol.">
        <title>The Global Catalogue of Microorganisms (GCM) 10K type strain sequencing project: providing services to taxonomists for standard genome sequencing and annotation.</title>
        <authorList>
            <consortium name="The Broad Institute Genomics Platform"/>
            <consortium name="The Broad Institute Genome Sequencing Center for Infectious Disease"/>
            <person name="Wu L."/>
            <person name="Ma J."/>
        </authorList>
    </citation>
    <scope>NUCLEOTIDE SEQUENCE [LARGE SCALE GENOMIC DNA]</scope>
    <source>
        <strain evidence="4 5">JCM 4358</strain>
    </source>
</reference>
<evidence type="ECO:0000256" key="2">
    <source>
        <dbReference type="ARBA" id="ARBA00023008"/>
    </source>
</evidence>